<dbReference type="GO" id="GO:0003723">
    <property type="term" value="F:RNA binding"/>
    <property type="evidence" value="ECO:0007669"/>
    <property type="project" value="InterPro"/>
</dbReference>
<dbReference type="SUPFAM" id="SSF55129">
    <property type="entry name" value="Ribosomal protein L30p/L7e"/>
    <property type="match status" value="1"/>
</dbReference>
<name>S8E162_FOMSC</name>
<dbReference type="InterPro" id="IPR039699">
    <property type="entry name" value="Ribosomal_uL30"/>
</dbReference>
<dbReference type="FunFam" id="3.30.1390.20:FF:000002">
    <property type="entry name" value="60S ribosomal protein L7"/>
    <property type="match status" value="1"/>
</dbReference>
<dbReference type="Pfam" id="PF00327">
    <property type="entry name" value="Ribosomal_L30"/>
    <property type="match status" value="1"/>
</dbReference>
<dbReference type="FunCoup" id="S8E162">
    <property type="interactions" value="450"/>
</dbReference>
<organism evidence="7 8">
    <name type="scientific">Fomitopsis schrenkii</name>
    <name type="common">Brown rot fungus</name>
    <dbReference type="NCBI Taxonomy" id="2126942"/>
    <lineage>
        <taxon>Eukaryota</taxon>
        <taxon>Fungi</taxon>
        <taxon>Dikarya</taxon>
        <taxon>Basidiomycota</taxon>
        <taxon>Agaricomycotina</taxon>
        <taxon>Agaricomycetes</taxon>
        <taxon>Polyporales</taxon>
        <taxon>Fomitopsis</taxon>
    </lineage>
</organism>
<dbReference type="HOGENOM" id="CLU_055156_0_2_1"/>
<evidence type="ECO:0000256" key="1">
    <source>
        <dbReference type="ARBA" id="ARBA00007594"/>
    </source>
</evidence>
<dbReference type="InterPro" id="IPR035808">
    <property type="entry name" value="Ribosomal_uL30_euk_arc"/>
</dbReference>
<comment type="similarity">
    <text evidence="1">Belongs to the universal ribosomal protein uL30 family.</text>
</comment>
<keyword evidence="2" id="KW-0689">Ribosomal protein</keyword>
<feature type="domain" description="Large ribosomal subunit protein uL30 N-terminal eukaryotes" evidence="6">
    <location>
        <begin position="15"/>
        <end position="86"/>
    </location>
</feature>
<dbReference type="InParanoid" id="S8E162"/>
<dbReference type="Pfam" id="PF08079">
    <property type="entry name" value="Ribosomal_L30_N"/>
    <property type="match status" value="1"/>
</dbReference>
<evidence type="ECO:0000256" key="2">
    <source>
        <dbReference type="ARBA" id="ARBA00022980"/>
    </source>
</evidence>
<feature type="domain" description="Large ribosomal subunit protein uL30-like ferredoxin-like fold" evidence="5">
    <location>
        <begin position="91"/>
        <end position="141"/>
    </location>
</feature>
<dbReference type="GO" id="GO:0003735">
    <property type="term" value="F:structural constituent of ribosome"/>
    <property type="evidence" value="ECO:0007669"/>
    <property type="project" value="TreeGrafter"/>
</dbReference>
<dbReference type="FunFam" id="3.30.1390.20:FF:000003">
    <property type="entry name" value="60S ribosomal protein L7"/>
    <property type="match status" value="1"/>
</dbReference>
<dbReference type="InterPro" id="IPR005998">
    <property type="entry name" value="Ribosomal_uL30_euk"/>
</dbReference>
<dbReference type="eggNOG" id="KOG3184">
    <property type="taxonomic scope" value="Eukaryota"/>
</dbReference>
<dbReference type="STRING" id="743788.S8E162"/>
<reference evidence="7 8" key="1">
    <citation type="journal article" date="2012" name="Science">
        <title>The Paleozoic origin of enzymatic lignin decomposition reconstructed from 31 fungal genomes.</title>
        <authorList>
            <person name="Floudas D."/>
            <person name="Binder M."/>
            <person name="Riley R."/>
            <person name="Barry K."/>
            <person name="Blanchette R.A."/>
            <person name="Henrissat B."/>
            <person name="Martinez A.T."/>
            <person name="Otillar R."/>
            <person name="Spatafora J.W."/>
            <person name="Yadav J.S."/>
            <person name="Aerts A."/>
            <person name="Benoit I."/>
            <person name="Boyd A."/>
            <person name="Carlson A."/>
            <person name="Copeland A."/>
            <person name="Coutinho P.M."/>
            <person name="de Vries R.P."/>
            <person name="Ferreira P."/>
            <person name="Findley K."/>
            <person name="Foster B."/>
            <person name="Gaskell J."/>
            <person name="Glotzer D."/>
            <person name="Gorecki P."/>
            <person name="Heitman J."/>
            <person name="Hesse C."/>
            <person name="Hori C."/>
            <person name="Igarashi K."/>
            <person name="Jurgens J.A."/>
            <person name="Kallen N."/>
            <person name="Kersten P."/>
            <person name="Kohler A."/>
            <person name="Kuees U."/>
            <person name="Kumar T.K.A."/>
            <person name="Kuo A."/>
            <person name="LaButti K."/>
            <person name="Larrondo L.F."/>
            <person name="Lindquist E."/>
            <person name="Ling A."/>
            <person name="Lombard V."/>
            <person name="Lucas S."/>
            <person name="Lundell T."/>
            <person name="Martin R."/>
            <person name="McLaughlin D.J."/>
            <person name="Morgenstern I."/>
            <person name="Morin E."/>
            <person name="Murat C."/>
            <person name="Nagy L.G."/>
            <person name="Nolan M."/>
            <person name="Ohm R.A."/>
            <person name="Patyshakuliyeva A."/>
            <person name="Rokas A."/>
            <person name="Ruiz-Duenas F.J."/>
            <person name="Sabat G."/>
            <person name="Salamov A."/>
            <person name="Samejima M."/>
            <person name="Schmutz J."/>
            <person name="Slot J.C."/>
            <person name="St John F."/>
            <person name="Stenlid J."/>
            <person name="Sun H."/>
            <person name="Sun S."/>
            <person name="Syed K."/>
            <person name="Tsang A."/>
            <person name="Wiebenga A."/>
            <person name="Young D."/>
            <person name="Pisabarro A."/>
            <person name="Eastwood D.C."/>
            <person name="Martin F."/>
            <person name="Cullen D."/>
            <person name="Grigoriev I.V."/>
            <person name="Hibbett D.S."/>
        </authorList>
    </citation>
    <scope>NUCLEOTIDE SEQUENCE</scope>
    <source>
        <strain evidence="8">FP-58527</strain>
    </source>
</reference>
<feature type="region of interest" description="Disordered" evidence="4">
    <location>
        <begin position="1"/>
        <end position="35"/>
    </location>
</feature>
<evidence type="ECO:0000313" key="8">
    <source>
        <dbReference type="Proteomes" id="UP000015241"/>
    </source>
</evidence>
<dbReference type="PROSITE" id="PS00634">
    <property type="entry name" value="RIBOSOMAL_L30"/>
    <property type="match status" value="1"/>
</dbReference>
<evidence type="ECO:0000256" key="4">
    <source>
        <dbReference type="SAM" id="MobiDB-lite"/>
    </source>
</evidence>
<dbReference type="EMBL" id="KE504164">
    <property type="protein sequence ID" value="EPS98537.1"/>
    <property type="molecule type" value="Genomic_DNA"/>
</dbReference>
<dbReference type="InterPro" id="IPR016082">
    <property type="entry name" value="Ribosomal_uL30_ferredoxin-like"/>
</dbReference>
<dbReference type="InterPro" id="IPR012988">
    <property type="entry name" value="Ribosomal_uL30_N_euk"/>
</dbReference>
<dbReference type="NCBIfam" id="TIGR01310">
    <property type="entry name" value="uL30_euk"/>
    <property type="match status" value="1"/>
</dbReference>
<dbReference type="GO" id="GO:0022625">
    <property type="term" value="C:cytosolic large ribosomal subunit"/>
    <property type="evidence" value="ECO:0007669"/>
    <property type="project" value="TreeGrafter"/>
</dbReference>
<dbReference type="Proteomes" id="UP000015241">
    <property type="component" value="Unassembled WGS sequence"/>
</dbReference>
<dbReference type="InterPro" id="IPR018038">
    <property type="entry name" value="Ribosomal_uL30_CS"/>
</dbReference>
<dbReference type="PANTHER" id="PTHR11524:SF16">
    <property type="entry name" value="LARGE RIBOSOMAL SUBUNIT PROTEIN UL30"/>
    <property type="match status" value="1"/>
</dbReference>
<evidence type="ECO:0000259" key="5">
    <source>
        <dbReference type="Pfam" id="PF00327"/>
    </source>
</evidence>
<dbReference type="GO" id="GO:0000463">
    <property type="term" value="P:maturation of LSU-rRNA from tricistronic rRNA transcript (SSU-rRNA, 5.8S rRNA, LSU-rRNA)"/>
    <property type="evidence" value="ECO:0007669"/>
    <property type="project" value="TreeGrafter"/>
</dbReference>
<dbReference type="PANTHER" id="PTHR11524">
    <property type="entry name" value="60S RIBOSOMAL PROTEIN L7"/>
    <property type="match status" value="1"/>
</dbReference>
<gene>
    <name evidence="7" type="ORF">FOMPIDRAFT_1024565</name>
</gene>
<proteinExistence type="inferred from homology"/>
<evidence type="ECO:0008006" key="9">
    <source>
        <dbReference type="Google" id="ProtNLM"/>
    </source>
</evidence>
<dbReference type="CDD" id="cd01657">
    <property type="entry name" value="Ribosomal_L7_archeal_euk"/>
    <property type="match status" value="1"/>
</dbReference>
<keyword evidence="3" id="KW-0687">Ribonucleoprotein</keyword>
<dbReference type="OrthoDB" id="28644at2759"/>
<dbReference type="AlphaFoldDB" id="S8E162"/>
<protein>
    <recommendedName>
        <fullName evidence="9">60S ribosomal protein L7</fullName>
    </recommendedName>
</protein>
<keyword evidence="8" id="KW-1185">Reference proteome</keyword>
<sequence length="250" mass="28615">MAPSTTVPSVADIEVPETHLKKRKQNEKAREEKLAAAAAARKASKAKRKVVFKRAEAYVKQYLAQEKEEIRLKRAARASGDFYVPAQAKVYFVIRIRGINEIAPKPRKILQLLRLLQINNGVFVKVTKATQQMLRLIEPYVAYGEPNLKSVRELIYKRGYGKVDKQRITLTNNGVIEESLGKYDILSVEDLVHEIFTAGPNFKQASNFLWPFKLSNPTGGWRTRKFKHYVQGGDFGNREENINKLIRQMN</sequence>
<dbReference type="Gene3D" id="3.30.1390.20">
    <property type="entry name" value="Ribosomal protein L30, ferredoxin-like fold domain"/>
    <property type="match status" value="2"/>
</dbReference>
<accession>S8E162</accession>
<evidence type="ECO:0000259" key="6">
    <source>
        <dbReference type="Pfam" id="PF08079"/>
    </source>
</evidence>
<evidence type="ECO:0000313" key="7">
    <source>
        <dbReference type="EMBL" id="EPS98537.1"/>
    </source>
</evidence>
<dbReference type="InterPro" id="IPR036919">
    <property type="entry name" value="Ribo_uL30_ferredoxin-like_sf"/>
</dbReference>
<evidence type="ECO:0000256" key="3">
    <source>
        <dbReference type="ARBA" id="ARBA00023274"/>
    </source>
</evidence>